<gene>
    <name evidence="2" type="primary">pol</name>
    <name evidence="2" type="ORF">CR513_14565</name>
</gene>
<dbReference type="STRING" id="157652.A0A371HGW2"/>
<evidence type="ECO:0000313" key="3">
    <source>
        <dbReference type="Proteomes" id="UP000257109"/>
    </source>
</evidence>
<protein>
    <submittedName>
        <fullName evidence="2">Pol polyprotein</fullName>
    </submittedName>
</protein>
<dbReference type="AlphaFoldDB" id="A0A371HGW2"/>
<evidence type="ECO:0000259" key="1">
    <source>
        <dbReference type="PROSITE" id="PS50994"/>
    </source>
</evidence>
<feature type="non-terminal residue" evidence="2">
    <location>
        <position position="1"/>
    </location>
</feature>
<name>A0A371HGW2_MUCPR</name>
<evidence type="ECO:0000313" key="2">
    <source>
        <dbReference type="EMBL" id="RDY02026.1"/>
    </source>
</evidence>
<dbReference type="SUPFAM" id="SSF53098">
    <property type="entry name" value="Ribonuclease H-like"/>
    <property type="match status" value="1"/>
</dbReference>
<dbReference type="EMBL" id="QJKJ01002615">
    <property type="protein sequence ID" value="RDY02026.1"/>
    <property type="molecule type" value="Genomic_DNA"/>
</dbReference>
<reference evidence="2" key="1">
    <citation type="submission" date="2018-05" db="EMBL/GenBank/DDBJ databases">
        <title>Draft genome of Mucuna pruriens seed.</title>
        <authorList>
            <person name="Nnadi N.E."/>
            <person name="Vos R."/>
            <person name="Hasami M.H."/>
            <person name="Devisetty U.K."/>
            <person name="Aguiy J.C."/>
        </authorList>
    </citation>
    <scope>NUCLEOTIDE SEQUENCE [LARGE SCALE GENOMIC DNA]</scope>
    <source>
        <strain evidence="2">JCA_2017</strain>
    </source>
</reference>
<keyword evidence="3" id="KW-1185">Reference proteome</keyword>
<dbReference type="PANTHER" id="PTHR48475">
    <property type="entry name" value="RIBONUCLEASE H"/>
    <property type="match status" value="1"/>
</dbReference>
<dbReference type="GO" id="GO:0003676">
    <property type="term" value="F:nucleic acid binding"/>
    <property type="evidence" value="ECO:0007669"/>
    <property type="project" value="InterPro"/>
</dbReference>
<organism evidence="2 3">
    <name type="scientific">Mucuna pruriens</name>
    <name type="common">Velvet bean</name>
    <name type="synonym">Dolichos pruriens</name>
    <dbReference type="NCBI Taxonomy" id="157652"/>
    <lineage>
        <taxon>Eukaryota</taxon>
        <taxon>Viridiplantae</taxon>
        <taxon>Streptophyta</taxon>
        <taxon>Embryophyta</taxon>
        <taxon>Tracheophyta</taxon>
        <taxon>Spermatophyta</taxon>
        <taxon>Magnoliopsida</taxon>
        <taxon>eudicotyledons</taxon>
        <taxon>Gunneridae</taxon>
        <taxon>Pentapetalae</taxon>
        <taxon>rosids</taxon>
        <taxon>fabids</taxon>
        <taxon>Fabales</taxon>
        <taxon>Fabaceae</taxon>
        <taxon>Papilionoideae</taxon>
        <taxon>50 kb inversion clade</taxon>
        <taxon>NPAAA clade</taxon>
        <taxon>indigoferoid/millettioid clade</taxon>
        <taxon>Phaseoleae</taxon>
        <taxon>Mucuna</taxon>
    </lineage>
</organism>
<accession>A0A371HGW2</accession>
<dbReference type="PROSITE" id="PS50994">
    <property type="entry name" value="INTEGRASE"/>
    <property type="match status" value="1"/>
</dbReference>
<dbReference type="GO" id="GO:0015074">
    <property type="term" value="P:DNA integration"/>
    <property type="evidence" value="ECO:0007669"/>
    <property type="project" value="InterPro"/>
</dbReference>
<sequence>MLASLEDQYFPFLGRLGFDCTNNMAKYEAYATGILMDHIPLRLARRKLDGRHPSNPFIHALSKLGPRNNHSRPAPDWDKADNKPWYHDIKEYLQKSIYLQGATKKDKRTLRRLVANFFFSRPFLYKRSMDLTLLRYMDDQEAKEIIEEVHEGVFDNIHVAPFALHNLTSLWPFSMWGPDIIGPIELKASNWHRFILVAIDYFRKWVEATSYANVTKSVVVNFIKRDIICRYGLMAHIITDNGTNLNNKMMTKLCEQFMIKHHHSTPYHPKMNGAVEVANKNIKKIVQKTMVIYKDWHDMLPYALHGY</sequence>
<dbReference type="OrthoDB" id="2016337at2759"/>
<feature type="domain" description="Integrase catalytic" evidence="1">
    <location>
        <begin position="168"/>
        <end position="307"/>
    </location>
</feature>
<dbReference type="InterPro" id="IPR012337">
    <property type="entry name" value="RNaseH-like_sf"/>
</dbReference>
<dbReference type="InterPro" id="IPR001584">
    <property type="entry name" value="Integrase_cat-core"/>
</dbReference>
<dbReference type="Gene3D" id="3.30.420.10">
    <property type="entry name" value="Ribonuclease H-like superfamily/Ribonuclease H"/>
    <property type="match status" value="1"/>
</dbReference>
<dbReference type="InterPro" id="IPR036397">
    <property type="entry name" value="RNaseH_sf"/>
</dbReference>
<proteinExistence type="predicted"/>
<dbReference type="Pfam" id="PF00665">
    <property type="entry name" value="rve"/>
    <property type="match status" value="1"/>
</dbReference>
<dbReference type="Proteomes" id="UP000257109">
    <property type="component" value="Unassembled WGS sequence"/>
</dbReference>
<dbReference type="PANTHER" id="PTHR48475:SF1">
    <property type="entry name" value="RNASE H TYPE-1 DOMAIN-CONTAINING PROTEIN"/>
    <property type="match status" value="1"/>
</dbReference>
<comment type="caution">
    <text evidence="2">The sequence shown here is derived from an EMBL/GenBank/DDBJ whole genome shotgun (WGS) entry which is preliminary data.</text>
</comment>